<keyword evidence="2" id="KW-0238">DNA-binding</keyword>
<dbReference type="SMART" id="SM00895">
    <property type="entry name" value="FCD"/>
    <property type="match status" value="1"/>
</dbReference>
<dbReference type="InterPro" id="IPR000524">
    <property type="entry name" value="Tscrpt_reg_HTH_GntR"/>
</dbReference>
<dbReference type="InterPro" id="IPR008920">
    <property type="entry name" value="TF_FadR/GntR_C"/>
</dbReference>
<proteinExistence type="predicted"/>
<dbReference type="Pfam" id="PF07729">
    <property type="entry name" value="FCD"/>
    <property type="match status" value="1"/>
</dbReference>
<keyword evidence="6" id="KW-1185">Reference proteome</keyword>
<dbReference type="InterPro" id="IPR011711">
    <property type="entry name" value="GntR_C"/>
</dbReference>
<dbReference type="InterPro" id="IPR036388">
    <property type="entry name" value="WH-like_DNA-bd_sf"/>
</dbReference>
<keyword evidence="3" id="KW-0804">Transcription</keyword>
<sequence length="233" mass="25135">MTLAETLADLRHQNATARHAETGRWVSGLLRDRIAAGHLPPGTKLSEEALCDALGVSRNTLREAFATLSTERVVTRFPNRGVFVARPTADDIREIYRVRRYLEPGALAFTPAGEITPARLDGLRQAVSRARDARDAGSVPGMAGANQEFHAAVVALAGSDRLNLLMAQVLAEMRLVFHSMGEEATFHAPYVDDNARIVELLTAGRLTDAAALLTGYLQRAEAQLLSIVAEPAG</sequence>
<dbReference type="PANTHER" id="PTHR43537:SF45">
    <property type="entry name" value="GNTR FAMILY REGULATORY PROTEIN"/>
    <property type="match status" value="1"/>
</dbReference>
<dbReference type="GO" id="GO:0003700">
    <property type="term" value="F:DNA-binding transcription factor activity"/>
    <property type="evidence" value="ECO:0007669"/>
    <property type="project" value="InterPro"/>
</dbReference>
<comment type="caution">
    <text evidence="5">The sequence shown here is derived from an EMBL/GenBank/DDBJ whole genome shotgun (WGS) entry which is preliminary data.</text>
</comment>
<evidence type="ECO:0000313" key="6">
    <source>
        <dbReference type="Proteomes" id="UP000298433"/>
    </source>
</evidence>
<gene>
    <name evidence="5" type="ORF">E3T23_00045</name>
</gene>
<dbReference type="EMBL" id="SOGN01000002">
    <property type="protein sequence ID" value="TFC84454.1"/>
    <property type="molecule type" value="Genomic_DNA"/>
</dbReference>
<dbReference type="SUPFAM" id="SSF46785">
    <property type="entry name" value="Winged helix' DNA-binding domain"/>
    <property type="match status" value="1"/>
</dbReference>
<dbReference type="Pfam" id="PF00392">
    <property type="entry name" value="GntR"/>
    <property type="match status" value="1"/>
</dbReference>
<evidence type="ECO:0000259" key="4">
    <source>
        <dbReference type="PROSITE" id="PS50949"/>
    </source>
</evidence>
<evidence type="ECO:0000256" key="1">
    <source>
        <dbReference type="ARBA" id="ARBA00023015"/>
    </source>
</evidence>
<evidence type="ECO:0000313" key="5">
    <source>
        <dbReference type="EMBL" id="TFC84454.1"/>
    </source>
</evidence>
<dbReference type="InterPro" id="IPR036390">
    <property type="entry name" value="WH_DNA-bd_sf"/>
</dbReference>
<dbReference type="OrthoDB" id="5243844at2"/>
<dbReference type="AlphaFoldDB" id="A0A4R8Y1H6"/>
<dbReference type="Gene3D" id="1.20.120.530">
    <property type="entry name" value="GntR ligand-binding domain-like"/>
    <property type="match status" value="1"/>
</dbReference>
<name>A0A4R8Y1H6_9MICO</name>
<dbReference type="SUPFAM" id="SSF48008">
    <property type="entry name" value="GntR ligand-binding domain-like"/>
    <property type="match status" value="1"/>
</dbReference>
<dbReference type="PROSITE" id="PS50949">
    <property type="entry name" value="HTH_GNTR"/>
    <property type="match status" value="1"/>
</dbReference>
<keyword evidence="1" id="KW-0805">Transcription regulation</keyword>
<dbReference type="Proteomes" id="UP000298433">
    <property type="component" value="Unassembled WGS sequence"/>
</dbReference>
<evidence type="ECO:0000256" key="2">
    <source>
        <dbReference type="ARBA" id="ARBA00023125"/>
    </source>
</evidence>
<organism evidence="5 6">
    <name type="scientific">Cryobacterium cheniae</name>
    <dbReference type="NCBI Taxonomy" id="1259262"/>
    <lineage>
        <taxon>Bacteria</taxon>
        <taxon>Bacillati</taxon>
        <taxon>Actinomycetota</taxon>
        <taxon>Actinomycetes</taxon>
        <taxon>Micrococcales</taxon>
        <taxon>Microbacteriaceae</taxon>
        <taxon>Cryobacterium</taxon>
    </lineage>
</organism>
<accession>A0A4R8Y1H6</accession>
<dbReference type="PANTHER" id="PTHR43537">
    <property type="entry name" value="TRANSCRIPTIONAL REGULATOR, GNTR FAMILY"/>
    <property type="match status" value="1"/>
</dbReference>
<dbReference type="RefSeq" id="WP_134368382.1">
    <property type="nucleotide sequence ID" value="NZ_SOGN01000002.1"/>
</dbReference>
<dbReference type="SMART" id="SM00345">
    <property type="entry name" value="HTH_GNTR"/>
    <property type="match status" value="1"/>
</dbReference>
<protein>
    <submittedName>
        <fullName evidence="5">GntR family transcriptional regulator</fullName>
    </submittedName>
</protein>
<evidence type="ECO:0000256" key="3">
    <source>
        <dbReference type="ARBA" id="ARBA00023163"/>
    </source>
</evidence>
<dbReference type="Gene3D" id="1.10.10.10">
    <property type="entry name" value="Winged helix-like DNA-binding domain superfamily/Winged helix DNA-binding domain"/>
    <property type="match status" value="1"/>
</dbReference>
<dbReference type="CDD" id="cd07377">
    <property type="entry name" value="WHTH_GntR"/>
    <property type="match status" value="1"/>
</dbReference>
<dbReference type="GO" id="GO:0003677">
    <property type="term" value="F:DNA binding"/>
    <property type="evidence" value="ECO:0007669"/>
    <property type="project" value="UniProtKB-KW"/>
</dbReference>
<feature type="domain" description="HTH gntR-type" evidence="4">
    <location>
        <begin position="20"/>
        <end position="87"/>
    </location>
</feature>
<reference evidence="5 6" key="1">
    <citation type="submission" date="2019-03" db="EMBL/GenBank/DDBJ databases">
        <title>Genomics of glacier-inhabiting Cryobacterium strains.</title>
        <authorList>
            <person name="Liu Q."/>
            <person name="Xin Y.-H."/>
        </authorList>
    </citation>
    <scope>NUCLEOTIDE SEQUENCE [LARGE SCALE GENOMIC DNA]</scope>
    <source>
        <strain evidence="5 6">TMT2-48-2</strain>
    </source>
</reference>